<dbReference type="InterPro" id="IPR033655">
    <property type="entry name" value="TGS_RelA/SpoT"/>
</dbReference>
<dbReference type="Proteomes" id="UP000177190">
    <property type="component" value="Unassembled WGS sequence"/>
</dbReference>
<dbReference type="Pfam" id="PF13328">
    <property type="entry name" value="HD_4"/>
    <property type="match status" value="1"/>
</dbReference>
<accession>A0A1G2HR94</accession>
<organism evidence="3 4">
    <name type="scientific">Candidatus Staskawiczbacteria bacterium RIFCSPHIGHO2_01_FULL_36_16</name>
    <dbReference type="NCBI Taxonomy" id="1802200"/>
    <lineage>
        <taxon>Bacteria</taxon>
        <taxon>Candidatus Staskawicziibacteriota</taxon>
    </lineage>
</organism>
<dbReference type="EMBL" id="MHOM01000017">
    <property type="protein sequence ID" value="OGZ64963.1"/>
    <property type="molecule type" value="Genomic_DNA"/>
</dbReference>
<gene>
    <name evidence="3" type="ORF">A2812_01645</name>
</gene>
<dbReference type="AlphaFoldDB" id="A0A1G2HR94"/>
<dbReference type="Pfam" id="PF02824">
    <property type="entry name" value="TGS"/>
    <property type="match status" value="1"/>
</dbReference>
<dbReference type="SUPFAM" id="SSF81301">
    <property type="entry name" value="Nucleotidyltransferase"/>
    <property type="match status" value="1"/>
</dbReference>
<dbReference type="Gene3D" id="3.30.460.10">
    <property type="entry name" value="Beta Polymerase, domain 2"/>
    <property type="match status" value="1"/>
</dbReference>
<dbReference type="FunFam" id="3.10.20.30:FF:000002">
    <property type="entry name" value="GTP pyrophosphokinase (RelA/SpoT)"/>
    <property type="match status" value="1"/>
</dbReference>
<dbReference type="PROSITE" id="PS51880">
    <property type="entry name" value="TGS"/>
    <property type="match status" value="1"/>
</dbReference>
<evidence type="ECO:0000313" key="4">
    <source>
        <dbReference type="Proteomes" id="UP000177190"/>
    </source>
</evidence>
<comment type="caution">
    <text evidence="3">The sequence shown here is derived from an EMBL/GenBank/DDBJ whole genome shotgun (WGS) entry which is preliminary data.</text>
</comment>
<dbReference type="PANTHER" id="PTHR21262:SF31">
    <property type="entry name" value="GTP PYROPHOSPHOKINASE"/>
    <property type="match status" value="1"/>
</dbReference>
<dbReference type="InterPro" id="IPR007685">
    <property type="entry name" value="RelA_SpoT"/>
</dbReference>
<dbReference type="InterPro" id="IPR043519">
    <property type="entry name" value="NT_sf"/>
</dbReference>
<dbReference type="CDD" id="cd01668">
    <property type="entry name" value="TGS_RSH"/>
    <property type="match status" value="1"/>
</dbReference>
<evidence type="ECO:0000259" key="2">
    <source>
        <dbReference type="PROSITE" id="PS51880"/>
    </source>
</evidence>
<dbReference type="Gene3D" id="3.10.20.30">
    <property type="match status" value="1"/>
</dbReference>
<protein>
    <recommendedName>
        <fullName evidence="2">TGS domain-containing protein</fullName>
    </recommendedName>
</protein>
<dbReference type="GO" id="GO:0005886">
    <property type="term" value="C:plasma membrane"/>
    <property type="evidence" value="ECO:0007669"/>
    <property type="project" value="TreeGrafter"/>
</dbReference>
<comment type="similarity">
    <text evidence="1">Belongs to the RelA/SpoT family.</text>
</comment>
<dbReference type="SMART" id="SM00954">
    <property type="entry name" value="RelA_SpoT"/>
    <property type="match status" value="1"/>
</dbReference>
<dbReference type="Pfam" id="PF04607">
    <property type="entry name" value="RelA_SpoT"/>
    <property type="match status" value="1"/>
</dbReference>
<evidence type="ECO:0000256" key="1">
    <source>
        <dbReference type="ARBA" id="ARBA00007476"/>
    </source>
</evidence>
<dbReference type="PANTHER" id="PTHR21262">
    <property type="entry name" value="GUANOSINE-3',5'-BIS DIPHOSPHATE 3'-PYROPHOSPHOHYDROLASE"/>
    <property type="match status" value="1"/>
</dbReference>
<feature type="domain" description="TGS" evidence="2">
    <location>
        <begin position="384"/>
        <end position="445"/>
    </location>
</feature>
<dbReference type="SUPFAM" id="SSF109604">
    <property type="entry name" value="HD-domain/PDEase-like"/>
    <property type="match status" value="1"/>
</dbReference>
<name>A0A1G2HR94_9BACT</name>
<dbReference type="SUPFAM" id="SSF81271">
    <property type="entry name" value="TGS-like"/>
    <property type="match status" value="1"/>
</dbReference>
<proteinExistence type="inferred from homology"/>
<evidence type="ECO:0000313" key="3">
    <source>
        <dbReference type="EMBL" id="OGZ64963.1"/>
    </source>
</evidence>
<dbReference type="Gene3D" id="1.10.3210.10">
    <property type="entry name" value="Hypothetical protein af1432"/>
    <property type="match status" value="1"/>
</dbReference>
<dbReference type="GO" id="GO:0015969">
    <property type="term" value="P:guanosine tetraphosphate metabolic process"/>
    <property type="evidence" value="ECO:0007669"/>
    <property type="project" value="InterPro"/>
</dbReference>
<reference evidence="3 4" key="1">
    <citation type="journal article" date="2016" name="Nat. Commun.">
        <title>Thousands of microbial genomes shed light on interconnected biogeochemical processes in an aquifer system.</title>
        <authorList>
            <person name="Anantharaman K."/>
            <person name="Brown C.T."/>
            <person name="Hug L.A."/>
            <person name="Sharon I."/>
            <person name="Castelle C.J."/>
            <person name="Probst A.J."/>
            <person name="Thomas B.C."/>
            <person name="Singh A."/>
            <person name="Wilkins M.J."/>
            <person name="Karaoz U."/>
            <person name="Brodie E.L."/>
            <person name="Williams K.H."/>
            <person name="Hubbard S.S."/>
            <person name="Banfield J.F."/>
        </authorList>
    </citation>
    <scope>NUCLEOTIDE SEQUENCE [LARGE SCALE GENOMIC DNA]</scope>
</reference>
<sequence>MKNKIQNLMDRSSEPKLIREAFEFASQAYKNKNTATGENYIYHTMRVADMLDKMGLDPKTIAFGILHDVLDDKSDTIREVEMKAIEKKFGKEIGRLIEKIAGLRKIRYSLEINIKTKKKFTREKFENIRRMFLAIAGDLRVVLVELVSRLDGLNFLSHLPEDAQKLHAVETLQIFVPIANRLGLREIRRKLEDISFSYLFPKKFDWLKKNIKEEYEEREKYLKKFIFQLKKIFKKERISPIEINYRTKSYWSTYKKLYTHDMNFGKIHDLLALRIITNDVESCYKILGIIHKHFKPISEEINDYIAKPKPNGYRSLHTTIFSDDDKITEVQIKTSQMHKEAEYGICAHWAYKEKIDLEKEGEDFEWMADMSEFWKNFEIDFFPDKIFAFTPKGDILALPKGSAVVDFAYAVHSEIGNHCESAKIGGKIVPLSHLLKNGDIVEIAINKNKNPSKDWLRFVKTSMAKSHIKKMTGEDKSGFKFPIPGFIKRRITEITEKVKKNKEEKEIIKKERPAQIYLAGEKGMLIHIAKCCNPQPGDKVKAYLSQQRAAVLHRTSCENFKKIAEKFPNKIIDASWK</sequence>
<dbReference type="InterPro" id="IPR012675">
    <property type="entry name" value="Beta-grasp_dom_sf"/>
</dbReference>
<dbReference type="STRING" id="1802200.A2812_01645"/>
<dbReference type="CDD" id="cd05399">
    <property type="entry name" value="NT_Rel-Spo_like"/>
    <property type="match status" value="1"/>
</dbReference>
<dbReference type="InterPro" id="IPR012676">
    <property type="entry name" value="TGS-like"/>
</dbReference>
<dbReference type="InterPro" id="IPR004095">
    <property type="entry name" value="TGS"/>
</dbReference>